<dbReference type="InterPro" id="IPR012349">
    <property type="entry name" value="Split_barrel_FMN-bd"/>
</dbReference>
<sequence length="139" mass="15655">MDVDECRHRFAAAPHGYLATADPAGRPHVVPVTFAVTEDEVVTAVDHKPKRTGDPHRMRRLRNIAANPRVSLLADHYDEEWDELWWVRADATASVVDDGPVHERAVALLAARYPQYREVRPTGPVILATVSRWTGWSAR</sequence>
<evidence type="ECO:0000259" key="2">
    <source>
        <dbReference type="Pfam" id="PF01243"/>
    </source>
</evidence>
<keyword evidence="1" id="KW-0560">Oxidoreductase</keyword>
<dbReference type="InterPro" id="IPR019967">
    <property type="entry name" value="F420-dep_enz_PPOX_Rv0121"/>
</dbReference>
<dbReference type="InterPro" id="IPR011576">
    <property type="entry name" value="Pyridox_Oxase_N"/>
</dbReference>
<dbReference type="Proteomes" id="UP001232536">
    <property type="component" value="Unassembled WGS sequence"/>
</dbReference>
<gene>
    <name evidence="3" type="ORF">Q6348_07325</name>
</gene>
<evidence type="ECO:0000256" key="1">
    <source>
        <dbReference type="ARBA" id="ARBA00023002"/>
    </source>
</evidence>
<feature type="domain" description="Pyridoxamine 5'-phosphate oxidase N-terminal" evidence="2">
    <location>
        <begin position="4"/>
        <end position="136"/>
    </location>
</feature>
<name>A0ABT9DCS2_9CELL</name>
<keyword evidence="4" id="KW-1185">Reference proteome</keyword>
<proteinExistence type="predicted"/>
<accession>A0ABT9DCS2</accession>
<dbReference type="InterPro" id="IPR052019">
    <property type="entry name" value="F420H2_bilvrd_red/Heme_oxyg"/>
</dbReference>
<evidence type="ECO:0000313" key="3">
    <source>
        <dbReference type="EMBL" id="MDO8107008.1"/>
    </source>
</evidence>
<comment type="caution">
    <text evidence="3">The sequence shown here is derived from an EMBL/GenBank/DDBJ whole genome shotgun (WGS) entry which is preliminary data.</text>
</comment>
<dbReference type="PANTHER" id="PTHR35176:SF2">
    <property type="entry name" value="F420H(2)-DEPENDENT REDUCTASE RV1155"/>
    <property type="match status" value="1"/>
</dbReference>
<protein>
    <submittedName>
        <fullName evidence="3">TIGR03668 family PPOX class F420-dependent oxidoreductase</fullName>
    </submittedName>
</protein>
<organism evidence="3 4">
    <name type="scientific">Actinotalea lenta</name>
    <dbReference type="NCBI Taxonomy" id="3064654"/>
    <lineage>
        <taxon>Bacteria</taxon>
        <taxon>Bacillati</taxon>
        <taxon>Actinomycetota</taxon>
        <taxon>Actinomycetes</taxon>
        <taxon>Micrococcales</taxon>
        <taxon>Cellulomonadaceae</taxon>
        <taxon>Actinotalea</taxon>
    </lineage>
</organism>
<evidence type="ECO:0000313" key="4">
    <source>
        <dbReference type="Proteomes" id="UP001232536"/>
    </source>
</evidence>
<dbReference type="EMBL" id="JAUQYP010000001">
    <property type="protein sequence ID" value="MDO8107008.1"/>
    <property type="molecule type" value="Genomic_DNA"/>
</dbReference>
<dbReference type="NCBIfam" id="TIGR03668">
    <property type="entry name" value="Rv0121_F420"/>
    <property type="match status" value="1"/>
</dbReference>
<reference evidence="3 4" key="1">
    <citation type="submission" date="2023-07" db="EMBL/GenBank/DDBJ databases">
        <title>Description of novel actinomycetes strains, isolated from tidal flat sediment.</title>
        <authorList>
            <person name="Lu C."/>
        </authorList>
    </citation>
    <scope>NUCLEOTIDE SEQUENCE [LARGE SCALE GENOMIC DNA]</scope>
    <source>
        <strain evidence="3 4">SYSU T00b441</strain>
    </source>
</reference>
<dbReference type="RefSeq" id="WP_304600645.1">
    <property type="nucleotide sequence ID" value="NZ_JAUQYO010000001.1"/>
</dbReference>
<dbReference type="SUPFAM" id="SSF50475">
    <property type="entry name" value="FMN-binding split barrel"/>
    <property type="match status" value="1"/>
</dbReference>
<dbReference type="PANTHER" id="PTHR35176">
    <property type="entry name" value="HEME OXYGENASE HI_0854-RELATED"/>
    <property type="match status" value="1"/>
</dbReference>
<dbReference type="Pfam" id="PF01243">
    <property type="entry name" value="PNPOx_N"/>
    <property type="match status" value="1"/>
</dbReference>
<dbReference type="Gene3D" id="2.30.110.10">
    <property type="entry name" value="Electron Transport, Fmn-binding Protein, Chain A"/>
    <property type="match status" value="1"/>
</dbReference>